<dbReference type="PROSITE" id="PS50109">
    <property type="entry name" value="HIS_KIN"/>
    <property type="match status" value="1"/>
</dbReference>
<evidence type="ECO:0000256" key="2">
    <source>
        <dbReference type="ARBA" id="ARBA00004370"/>
    </source>
</evidence>
<dbReference type="SMART" id="SM00387">
    <property type="entry name" value="HATPase_c"/>
    <property type="match status" value="1"/>
</dbReference>
<keyword evidence="8" id="KW-0175">Coiled coil</keyword>
<name>A0AAE3E1K1_9FIRM</name>
<dbReference type="SMART" id="SM00388">
    <property type="entry name" value="HisKA"/>
    <property type="match status" value="1"/>
</dbReference>
<dbReference type="PRINTS" id="PR00344">
    <property type="entry name" value="BCTRLSENSOR"/>
</dbReference>
<dbReference type="InterPro" id="IPR005467">
    <property type="entry name" value="His_kinase_dom"/>
</dbReference>
<dbReference type="Pfam" id="PF00512">
    <property type="entry name" value="HisKA"/>
    <property type="match status" value="1"/>
</dbReference>
<dbReference type="GO" id="GO:0004721">
    <property type="term" value="F:phosphoprotein phosphatase activity"/>
    <property type="evidence" value="ECO:0007669"/>
    <property type="project" value="TreeGrafter"/>
</dbReference>
<dbReference type="EC" id="2.7.13.3" evidence="3"/>
<dbReference type="InterPro" id="IPR036097">
    <property type="entry name" value="HisK_dim/P_sf"/>
</dbReference>
<dbReference type="EMBL" id="JAJEQN010000003">
    <property type="protein sequence ID" value="MCC2220432.1"/>
    <property type="molecule type" value="Genomic_DNA"/>
</dbReference>
<evidence type="ECO:0000256" key="8">
    <source>
        <dbReference type="SAM" id="Coils"/>
    </source>
</evidence>
<protein>
    <recommendedName>
        <fullName evidence="3">histidine kinase</fullName>
        <ecNumber evidence="3">2.7.13.3</ecNumber>
    </recommendedName>
</protein>
<dbReference type="Gene3D" id="3.30.565.10">
    <property type="entry name" value="Histidine kinase-like ATPase, C-terminal domain"/>
    <property type="match status" value="1"/>
</dbReference>
<dbReference type="PANTHER" id="PTHR45453:SF1">
    <property type="entry name" value="PHOSPHATE REGULON SENSOR PROTEIN PHOR"/>
    <property type="match status" value="1"/>
</dbReference>
<keyword evidence="4" id="KW-0597">Phosphoprotein</keyword>
<feature type="coiled-coil region" evidence="8">
    <location>
        <begin position="83"/>
        <end position="114"/>
    </location>
</feature>
<dbReference type="Gene3D" id="1.10.287.130">
    <property type="match status" value="1"/>
</dbReference>
<evidence type="ECO:0000313" key="10">
    <source>
        <dbReference type="EMBL" id="MCC2220432.1"/>
    </source>
</evidence>
<feature type="domain" description="Histidine kinase" evidence="9">
    <location>
        <begin position="117"/>
        <end position="332"/>
    </location>
</feature>
<dbReference type="Proteomes" id="UP001198200">
    <property type="component" value="Unassembled WGS sequence"/>
</dbReference>
<keyword evidence="11" id="KW-1185">Reference proteome</keyword>
<evidence type="ECO:0000256" key="7">
    <source>
        <dbReference type="ARBA" id="ARBA00023012"/>
    </source>
</evidence>
<comment type="catalytic activity">
    <reaction evidence="1">
        <text>ATP + protein L-histidine = ADP + protein N-phospho-L-histidine.</text>
        <dbReference type="EC" id="2.7.13.3"/>
    </reaction>
</comment>
<proteinExistence type="predicted"/>
<keyword evidence="5" id="KW-0808">Transferase</keyword>
<evidence type="ECO:0000313" key="11">
    <source>
        <dbReference type="Proteomes" id="UP001198200"/>
    </source>
</evidence>
<reference evidence="10 11" key="1">
    <citation type="submission" date="2021-10" db="EMBL/GenBank/DDBJ databases">
        <title>Anaerobic single-cell dispensing facilitates the cultivation of human gut bacteria.</title>
        <authorList>
            <person name="Afrizal A."/>
        </authorList>
    </citation>
    <scope>NUCLEOTIDE SEQUENCE [LARGE SCALE GENOMIC DNA]</scope>
    <source>
        <strain evidence="10 11">CLA-AA-H224</strain>
    </source>
</reference>
<dbReference type="GO" id="GO:0005886">
    <property type="term" value="C:plasma membrane"/>
    <property type="evidence" value="ECO:0007669"/>
    <property type="project" value="TreeGrafter"/>
</dbReference>
<dbReference type="PANTHER" id="PTHR45453">
    <property type="entry name" value="PHOSPHATE REGULON SENSOR PROTEIN PHOR"/>
    <property type="match status" value="1"/>
</dbReference>
<gene>
    <name evidence="10" type="ORF">LKD48_02045</name>
</gene>
<dbReference type="RefSeq" id="WP_308731023.1">
    <property type="nucleotide sequence ID" value="NZ_JAJEQN010000003.1"/>
</dbReference>
<organism evidence="10 11">
    <name type="scientific">Anthropogastromicrobium aceti</name>
    <dbReference type="NCBI Taxonomy" id="2981768"/>
    <lineage>
        <taxon>Bacteria</taxon>
        <taxon>Bacillati</taxon>
        <taxon>Bacillota</taxon>
        <taxon>Clostridia</taxon>
        <taxon>Lachnospirales</taxon>
        <taxon>Lachnospiraceae</taxon>
        <taxon>Anthropogastromicrobium</taxon>
    </lineage>
</organism>
<sequence length="332" mass="37546">MRPEYHKLIMADSMLAAAALIVFIVWGWQAAVCILFSALVLSSVFVSEIRRREAQASSLSDEIDRILYGEEHWNLDEYSEGELAILQDKVRKLVIRLREQADQLQKEKNFQAEMMADISHQLKTPLTAMRLMISSIRKLEGSGEDEVRQRARRLTEMQQLVDRVDSLVVVLLKMAKLDSGTAILQKEKIFIKELILHSAEPLAISMDLHGVKLCLNGNDTDSFFGDFGWSAEAITNILKNGIEHMENGGNLYVSWSEKSVYSEIEIEDEGNGISDEELPHIFERFYRGKTARHSGFGIGMAMAQSIFAKQNGTIKAQNREEGGAKFVIHVRK</sequence>
<keyword evidence="7" id="KW-0902">Two-component regulatory system</keyword>
<dbReference type="CDD" id="cd00082">
    <property type="entry name" value="HisKA"/>
    <property type="match status" value="1"/>
</dbReference>
<evidence type="ECO:0000256" key="6">
    <source>
        <dbReference type="ARBA" id="ARBA00022777"/>
    </source>
</evidence>
<dbReference type="SUPFAM" id="SSF55874">
    <property type="entry name" value="ATPase domain of HSP90 chaperone/DNA topoisomerase II/histidine kinase"/>
    <property type="match status" value="1"/>
</dbReference>
<evidence type="ECO:0000256" key="5">
    <source>
        <dbReference type="ARBA" id="ARBA00022679"/>
    </source>
</evidence>
<dbReference type="InterPro" id="IPR050351">
    <property type="entry name" value="BphY/WalK/GraS-like"/>
</dbReference>
<dbReference type="InterPro" id="IPR004358">
    <property type="entry name" value="Sig_transdc_His_kin-like_C"/>
</dbReference>
<dbReference type="GO" id="GO:0016036">
    <property type="term" value="P:cellular response to phosphate starvation"/>
    <property type="evidence" value="ECO:0007669"/>
    <property type="project" value="TreeGrafter"/>
</dbReference>
<evidence type="ECO:0000256" key="1">
    <source>
        <dbReference type="ARBA" id="ARBA00000085"/>
    </source>
</evidence>
<dbReference type="InterPro" id="IPR003594">
    <property type="entry name" value="HATPase_dom"/>
</dbReference>
<comment type="caution">
    <text evidence="10">The sequence shown here is derived from an EMBL/GenBank/DDBJ whole genome shotgun (WGS) entry which is preliminary data.</text>
</comment>
<dbReference type="CDD" id="cd00075">
    <property type="entry name" value="HATPase"/>
    <property type="match status" value="1"/>
</dbReference>
<dbReference type="AlphaFoldDB" id="A0AAE3E1K1"/>
<dbReference type="InterPro" id="IPR036890">
    <property type="entry name" value="HATPase_C_sf"/>
</dbReference>
<keyword evidence="6 10" id="KW-0418">Kinase</keyword>
<accession>A0AAE3E1K1</accession>
<dbReference type="SUPFAM" id="SSF47384">
    <property type="entry name" value="Homodimeric domain of signal transducing histidine kinase"/>
    <property type="match status" value="1"/>
</dbReference>
<comment type="subcellular location">
    <subcellularLocation>
        <location evidence="2">Membrane</location>
    </subcellularLocation>
</comment>
<evidence type="ECO:0000256" key="3">
    <source>
        <dbReference type="ARBA" id="ARBA00012438"/>
    </source>
</evidence>
<dbReference type="InterPro" id="IPR003661">
    <property type="entry name" value="HisK_dim/P_dom"/>
</dbReference>
<evidence type="ECO:0000256" key="4">
    <source>
        <dbReference type="ARBA" id="ARBA00022553"/>
    </source>
</evidence>
<dbReference type="GO" id="GO:0000155">
    <property type="term" value="F:phosphorelay sensor kinase activity"/>
    <property type="evidence" value="ECO:0007669"/>
    <property type="project" value="InterPro"/>
</dbReference>
<evidence type="ECO:0000259" key="9">
    <source>
        <dbReference type="PROSITE" id="PS50109"/>
    </source>
</evidence>
<dbReference type="Pfam" id="PF02518">
    <property type="entry name" value="HATPase_c"/>
    <property type="match status" value="1"/>
</dbReference>